<dbReference type="SUPFAM" id="SSF54909">
    <property type="entry name" value="Dimeric alpha+beta barrel"/>
    <property type="match status" value="1"/>
</dbReference>
<accession>A0ABT1WAA8</accession>
<organism evidence="2 3">
    <name type="scientific">Endosaccharibacter trunci</name>
    <dbReference type="NCBI Taxonomy" id="2812733"/>
    <lineage>
        <taxon>Bacteria</taxon>
        <taxon>Pseudomonadati</taxon>
        <taxon>Pseudomonadota</taxon>
        <taxon>Alphaproteobacteria</taxon>
        <taxon>Acetobacterales</taxon>
        <taxon>Acetobacteraceae</taxon>
        <taxon>Endosaccharibacter</taxon>
    </lineage>
</organism>
<dbReference type="PANTHER" id="PTHR41521:SF4">
    <property type="entry name" value="BLR0684 PROTEIN"/>
    <property type="match status" value="1"/>
</dbReference>
<proteinExistence type="predicted"/>
<dbReference type="Proteomes" id="UP001524587">
    <property type="component" value="Unassembled WGS sequence"/>
</dbReference>
<dbReference type="InterPro" id="IPR010753">
    <property type="entry name" value="DUF1330"/>
</dbReference>
<dbReference type="Gene3D" id="3.30.70.100">
    <property type="match status" value="1"/>
</dbReference>
<dbReference type="RefSeq" id="WP_422865309.1">
    <property type="nucleotide sequence ID" value="NZ_JAMSKV010000017.1"/>
</dbReference>
<keyword evidence="3" id="KW-1185">Reference proteome</keyword>
<gene>
    <name evidence="2" type="ORF">NFI95_15345</name>
</gene>
<sequence>MTVYVVVELTVKDPEALKRYSAAAGPAVKHFGGEFISRGAWDVLNGEPAFESGAIISFIDRETAIAWYNSPEYHTTWADRSVAMDCRFRLLG</sequence>
<dbReference type="PANTHER" id="PTHR41521">
    <property type="match status" value="1"/>
</dbReference>
<feature type="domain" description="DUF1330" evidence="1">
    <location>
        <begin position="2"/>
        <end position="90"/>
    </location>
</feature>
<dbReference type="Pfam" id="PF07045">
    <property type="entry name" value="DUF1330"/>
    <property type="match status" value="1"/>
</dbReference>
<dbReference type="EMBL" id="JAMSKV010000017">
    <property type="protein sequence ID" value="MCQ8279820.1"/>
    <property type="molecule type" value="Genomic_DNA"/>
</dbReference>
<reference evidence="2 3" key="1">
    <citation type="submission" date="2022-06" db="EMBL/GenBank/DDBJ databases">
        <title>Endosaccharibacter gen. nov., sp. nov., endophytic bacteria isolated from sugarcane.</title>
        <authorList>
            <person name="Pitiwittayakul N."/>
            <person name="Yukphan P."/>
            <person name="Charoenyingcharoen P."/>
            <person name="Tanasupawat S."/>
        </authorList>
    </citation>
    <scope>NUCLEOTIDE SEQUENCE [LARGE SCALE GENOMIC DNA]</scope>
    <source>
        <strain evidence="2 3">KSS8</strain>
    </source>
</reference>
<comment type="caution">
    <text evidence="2">The sequence shown here is derived from an EMBL/GenBank/DDBJ whole genome shotgun (WGS) entry which is preliminary data.</text>
</comment>
<dbReference type="InterPro" id="IPR011008">
    <property type="entry name" value="Dimeric_a/b-barrel"/>
</dbReference>
<evidence type="ECO:0000313" key="3">
    <source>
        <dbReference type="Proteomes" id="UP001524587"/>
    </source>
</evidence>
<protein>
    <submittedName>
        <fullName evidence="2">DUF1330 domain-containing protein</fullName>
    </submittedName>
</protein>
<name>A0ABT1WAA8_9PROT</name>
<evidence type="ECO:0000313" key="2">
    <source>
        <dbReference type="EMBL" id="MCQ8279820.1"/>
    </source>
</evidence>
<evidence type="ECO:0000259" key="1">
    <source>
        <dbReference type="Pfam" id="PF07045"/>
    </source>
</evidence>